<evidence type="ECO:0000313" key="3">
    <source>
        <dbReference type="Proteomes" id="UP000822688"/>
    </source>
</evidence>
<dbReference type="Gene3D" id="1.10.287.3990">
    <property type="match status" value="1"/>
</dbReference>
<reference evidence="2" key="1">
    <citation type="submission" date="2020-06" db="EMBL/GenBank/DDBJ databases">
        <title>WGS assembly of Ceratodon purpureus strain R40.</title>
        <authorList>
            <person name="Carey S.B."/>
            <person name="Jenkins J."/>
            <person name="Shu S."/>
            <person name="Lovell J.T."/>
            <person name="Sreedasyam A."/>
            <person name="Maumus F."/>
            <person name="Tiley G.P."/>
            <person name="Fernandez-Pozo N."/>
            <person name="Barry K."/>
            <person name="Chen C."/>
            <person name="Wang M."/>
            <person name="Lipzen A."/>
            <person name="Daum C."/>
            <person name="Saski C.A."/>
            <person name="Payton A.C."/>
            <person name="Mcbreen J.C."/>
            <person name="Conrad R.E."/>
            <person name="Kollar L.M."/>
            <person name="Olsson S."/>
            <person name="Huttunen S."/>
            <person name="Landis J.B."/>
            <person name="Wickett N.J."/>
            <person name="Johnson M.G."/>
            <person name="Rensing S.A."/>
            <person name="Grimwood J."/>
            <person name="Schmutz J."/>
            <person name="Mcdaniel S.F."/>
        </authorList>
    </citation>
    <scope>NUCLEOTIDE SEQUENCE</scope>
    <source>
        <strain evidence="2">R40</strain>
    </source>
</reference>
<organism evidence="2 3">
    <name type="scientific">Ceratodon purpureus</name>
    <name type="common">Fire moss</name>
    <name type="synonym">Dicranum purpureum</name>
    <dbReference type="NCBI Taxonomy" id="3225"/>
    <lineage>
        <taxon>Eukaryota</taxon>
        <taxon>Viridiplantae</taxon>
        <taxon>Streptophyta</taxon>
        <taxon>Embryophyta</taxon>
        <taxon>Bryophyta</taxon>
        <taxon>Bryophytina</taxon>
        <taxon>Bryopsida</taxon>
        <taxon>Dicranidae</taxon>
        <taxon>Pseudoditrichales</taxon>
        <taxon>Ditrichaceae</taxon>
        <taxon>Ceratodon</taxon>
    </lineage>
</organism>
<dbReference type="PROSITE" id="PS50330">
    <property type="entry name" value="UIM"/>
    <property type="match status" value="1"/>
</dbReference>
<dbReference type="InterPro" id="IPR011990">
    <property type="entry name" value="TPR-like_helical_dom_sf"/>
</dbReference>
<dbReference type="PANTHER" id="PTHR10098:SF111">
    <property type="entry name" value="CHAT DOMAIN-CONTAINING PROTEIN"/>
    <property type="match status" value="1"/>
</dbReference>
<protein>
    <recommendedName>
        <fullName evidence="1">CHAT domain-containing protein</fullName>
    </recommendedName>
</protein>
<evidence type="ECO:0000313" key="2">
    <source>
        <dbReference type="EMBL" id="KAG0564867.1"/>
    </source>
</evidence>
<feature type="domain" description="CHAT" evidence="1">
    <location>
        <begin position="762"/>
        <end position="1107"/>
    </location>
</feature>
<comment type="caution">
    <text evidence="2">The sequence shown here is derived from an EMBL/GenBank/DDBJ whole genome shotgun (WGS) entry which is preliminary data.</text>
</comment>
<dbReference type="Proteomes" id="UP000822688">
    <property type="component" value="Chromosome 8"/>
</dbReference>
<accession>A0A8T0H269</accession>
<dbReference type="InterPro" id="IPR024983">
    <property type="entry name" value="CHAT_dom"/>
</dbReference>
<dbReference type="Pfam" id="PF12770">
    <property type="entry name" value="CHAT"/>
    <property type="match status" value="1"/>
</dbReference>
<evidence type="ECO:0000259" key="1">
    <source>
        <dbReference type="Pfam" id="PF12770"/>
    </source>
</evidence>
<gene>
    <name evidence="2" type="ORF">KC19_8G146300</name>
</gene>
<dbReference type="InterPro" id="IPR003903">
    <property type="entry name" value="UIM_dom"/>
</dbReference>
<sequence>MAHFPEDVLQIMQSCENALRETVSEGQLVHHKKLMTTISSIEKTLFGDGEASASGYDVKHLTYTKWLCRIVDLLDLSCEGTEMKTTSVELSPLLGASFKLNSKDAQTFHRVANLLFLKCFLFGSKVNAHGTKSEGGLIFMEKISTVFNKWNQDSCESVLEQWKECDVETNSEVAKETLYQWTHTILQGCTEVVTDKMTKWELSGNYVEAARLSDEYIDFLEGCNTCLDPDETEFLYTELYCFYDRTAELHVRLGKFEQAQKLCEELLHLFGKLEDGTVRIPIWTEGKVEYIQPNAVTTLSRWIQTLGTMIASLNGQDRDSKHLPVYIKICNEKVTKLKQLHPGDEIVEYSPESLRNPFLSQLTEMALLIQGERYSEAEKVFKRFKEEPDHESSLNLGYILNARKLSMQHWLKYHYLGLMSAELCPSYFEYSSSKWQELCRKFELILDMAEFVGDPLLKAELSKQYGHLLGGRSVFKIFQKPGSTDTYDSMPLQDYAHELERWIKEELGLPITSADSLQEAALLSLFSEPCSPDEHKKDLPPMLKSYRLLKYFMDTFSHLLHNWTKGSEASWLKLLESQKTAHEALQIFLLKISEYCLQFIEIVDNTSLRQSCSSHDRAIYRKLYDASIKSTLVWAERGRARSLSNQLRSAYVGLHDDKNLEIMRDELINFDLDEEKAFSSVMTCNFACDGAVFVEYIISCYNSAVFVTYRGPGIKDHAEVAFQFVQFECDEKRVAQLVGHFYKAVNPVEGKVNYDEDDVSGYLEELYNMLIEPIWPAVAQGLRSKLSTLVFVPDKILNRVPFALLRNRESQKYLFELHPISVAPSLRVLYHCKKRLSYLENCPLKPEKSVLALGGASYEEAQLLPGAEKELMELTERFKGRVYTLEKCDATSEKLLAALEESTMSNEKHAFGLMHLGVHCHWNDIYKTGAIQFAKPSRSDKSKHRSATDRTFRALEQEAVPSTSRDGEKLQSAFGEVGIVTRNYSFKSFTSISGKEMLQSEDIIASGLQWPTCLVVLSACNSCKGQVFGDGEVNLPRALMIAGVPATLVAQWKVVDKASPELMRDFYDSLQKGQDVATALQSCMLRALDKPNSASKIHEWGPFVVWGLPNVQLPKDLWTEDAKNALTVPLSSFERESIMSNALKLQNFLTTTNNGCTFENYSDMYDAISIALRLFGIFNFHLLVEQVFIEVPLEHLQKFEMLILLQANASEMIYRFRWCMSYAQAIQGNFQVALDYANALIQDRTSNFHLLHRQERAVILRLLGKHVEALKEFDDLLKPGFDYECQIERSCVKYLMGNKDEALEDARYAQHICPAREASHASLLSFNAIPPDFREWISKVCNTSNLHYSLLVPAPSTSGSSIVISDVEDGSKFGMNPNLDPELALALQISMEEERPSQEAALNQSVEDYTTNELQAGERYRAFQVASLEPSWLIASESAPSSSTPACRDLIMCSVSQDDDAALLEQALAMSIAESGGDDEDLAHALQIMSMQEQH</sequence>
<dbReference type="PANTHER" id="PTHR10098">
    <property type="entry name" value="RAPSYN-RELATED"/>
    <property type="match status" value="1"/>
</dbReference>
<dbReference type="EMBL" id="CM026429">
    <property type="protein sequence ID" value="KAG0564867.1"/>
    <property type="molecule type" value="Genomic_DNA"/>
</dbReference>
<keyword evidence="3" id="KW-1185">Reference proteome</keyword>
<dbReference type="SMART" id="SM00726">
    <property type="entry name" value="UIM"/>
    <property type="match status" value="2"/>
</dbReference>
<name>A0A8T0H269_CERPU</name>
<dbReference type="SUPFAM" id="SSF48452">
    <property type="entry name" value="TPR-like"/>
    <property type="match status" value="1"/>
</dbReference>
<proteinExistence type="predicted"/>